<comment type="caution">
    <text evidence="2">The sequence shown here is derived from an EMBL/GenBank/DDBJ whole genome shotgun (WGS) entry which is preliminary data.</text>
</comment>
<dbReference type="EMBL" id="VSSQ01117833">
    <property type="protein sequence ID" value="MPN52076.1"/>
    <property type="molecule type" value="Genomic_DNA"/>
</dbReference>
<dbReference type="Pfam" id="PF05362">
    <property type="entry name" value="Lon_C"/>
    <property type="match status" value="1"/>
</dbReference>
<dbReference type="GO" id="GO:0004176">
    <property type="term" value="F:ATP-dependent peptidase activity"/>
    <property type="evidence" value="ECO:0007669"/>
    <property type="project" value="InterPro"/>
</dbReference>
<dbReference type="SUPFAM" id="SSF54211">
    <property type="entry name" value="Ribosomal protein S5 domain 2-like"/>
    <property type="match status" value="1"/>
</dbReference>
<dbReference type="GO" id="GO:0030163">
    <property type="term" value="P:protein catabolic process"/>
    <property type="evidence" value="ECO:0007669"/>
    <property type="project" value="InterPro"/>
</dbReference>
<proteinExistence type="predicted"/>
<dbReference type="Gene3D" id="3.30.230.10">
    <property type="match status" value="1"/>
</dbReference>
<sequence length="101" mass="11214">MTGEITLRGNILPIGGVREKVLAAHRAGLKIVLLPTKNDKDLVEVPKKVREDVKIILVHHMDEVLEYALVPGESKGNKILNQIKAKNKRKEEAEAEAEAED</sequence>
<name>A0A645IM10_9ZZZZ</name>
<organism evidence="2">
    <name type="scientific">bioreactor metagenome</name>
    <dbReference type="NCBI Taxonomy" id="1076179"/>
    <lineage>
        <taxon>unclassified sequences</taxon>
        <taxon>metagenomes</taxon>
        <taxon>ecological metagenomes</taxon>
    </lineage>
</organism>
<dbReference type="AlphaFoldDB" id="A0A645IM10"/>
<feature type="domain" description="Lon proteolytic" evidence="1">
    <location>
        <begin position="1"/>
        <end position="71"/>
    </location>
</feature>
<dbReference type="PANTHER" id="PTHR10046">
    <property type="entry name" value="ATP DEPENDENT LON PROTEASE FAMILY MEMBER"/>
    <property type="match status" value="1"/>
</dbReference>
<evidence type="ECO:0000313" key="2">
    <source>
        <dbReference type="EMBL" id="MPN52076.1"/>
    </source>
</evidence>
<dbReference type="PROSITE" id="PS51786">
    <property type="entry name" value="LON_PROTEOLYTIC"/>
    <property type="match status" value="1"/>
</dbReference>
<gene>
    <name evidence="2" type="primary">lon_39</name>
    <name evidence="2" type="ORF">SDC9_199730</name>
</gene>
<accession>A0A645IM10</accession>
<dbReference type="PRINTS" id="PR00830">
    <property type="entry name" value="ENDOLAPTASE"/>
</dbReference>
<dbReference type="GO" id="GO:0004252">
    <property type="term" value="F:serine-type endopeptidase activity"/>
    <property type="evidence" value="ECO:0007669"/>
    <property type="project" value="UniProtKB-EC"/>
</dbReference>
<keyword evidence="2" id="KW-0378">Hydrolase</keyword>
<dbReference type="InterPro" id="IPR027065">
    <property type="entry name" value="Lon_Prtase"/>
</dbReference>
<dbReference type="InterPro" id="IPR020568">
    <property type="entry name" value="Ribosomal_Su5_D2-typ_SF"/>
</dbReference>
<reference evidence="2" key="1">
    <citation type="submission" date="2019-08" db="EMBL/GenBank/DDBJ databases">
        <authorList>
            <person name="Kucharzyk K."/>
            <person name="Murdoch R.W."/>
            <person name="Higgins S."/>
            <person name="Loffler F."/>
        </authorList>
    </citation>
    <scope>NUCLEOTIDE SEQUENCE</scope>
</reference>
<evidence type="ECO:0000259" key="1">
    <source>
        <dbReference type="PROSITE" id="PS51786"/>
    </source>
</evidence>
<dbReference type="GO" id="GO:0005524">
    <property type="term" value="F:ATP binding"/>
    <property type="evidence" value="ECO:0007669"/>
    <property type="project" value="InterPro"/>
</dbReference>
<dbReference type="InterPro" id="IPR008269">
    <property type="entry name" value="Lon_proteolytic"/>
</dbReference>
<protein>
    <submittedName>
        <fullName evidence="2">Lon protease</fullName>
        <ecNumber evidence="2">3.4.21.53</ecNumber>
    </submittedName>
</protein>
<keyword evidence="2" id="KW-0645">Protease</keyword>
<dbReference type="InterPro" id="IPR014721">
    <property type="entry name" value="Ribsml_uS5_D2-typ_fold_subgr"/>
</dbReference>
<dbReference type="EC" id="3.4.21.53" evidence="2"/>
<dbReference type="GO" id="GO:0006508">
    <property type="term" value="P:proteolysis"/>
    <property type="evidence" value="ECO:0007669"/>
    <property type="project" value="UniProtKB-KW"/>
</dbReference>